<keyword evidence="7" id="KW-0131">Cell cycle</keyword>
<feature type="domain" description="Retinoblastoma-associated protein N-terminal" evidence="9">
    <location>
        <begin position="64"/>
        <end position="216"/>
    </location>
</feature>
<evidence type="ECO:0000313" key="12">
    <source>
        <dbReference type="Proteomes" id="UP000001568"/>
    </source>
</evidence>
<dbReference type="Gene3D" id="1.10.472.140">
    <property type="match status" value="1"/>
</dbReference>
<dbReference type="OMA" id="LYLYTEM"/>
<protein>
    <submittedName>
        <fullName evidence="11">Uncharacterized protein</fullName>
    </submittedName>
</protein>
<feature type="region of interest" description="Disordered" evidence="8">
    <location>
        <begin position="625"/>
        <end position="649"/>
    </location>
</feature>
<feature type="region of interest" description="Disordered" evidence="8">
    <location>
        <begin position="887"/>
        <end position="907"/>
    </location>
</feature>
<evidence type="ECO:0000313" key="11">
    <source>
        <dbReference type="EMBL" id="ABO99920.1"/>
    </source>
</evidence>
<dbReference type="Gramene" id="ABO99920">
    <property type="protein sequence ID" value="ABO99920"/>
    <property type="gene ID" value="OSTLU_27862"/>
</dbReference>
<feature type="domain" description="Retinoblastoma-associated protein A-box" evidence="10">
    <location>
        <begin position="409"/>
        <end position="617"/>
    </location>
</feature>
<dbReference type="GeneID" id="5005710"/>
<comment type="subcellular location">
    <subcellularLocation>
        <location evidence="1">Nucleus</location>
    </subcellularLocation>
</comment>
<evidence type="ECO:0000256" key="4">
    <source>
        <dbReference type="ARBA" id="ARBA00023015"/>
    </source>
</evidence>
<dbReference type="GO" id="GO:0030154">
    <property type="term" value="P:cell differentiation"/>
    <property type="evidence" value="ECO:0007669"/>
    <property type="project" value="TreeGrafter"/>
</dbReference>
<dbReference type="GO" id="GO:0005667">
    <property type="term" value="C:transcription regulator complex"/>
    <property type="evidence" value="ECO:0007669"/>
    <property type="project" value="TreeGrafter"/>
</dbReference>
<dbReference type="InterPro" id="IPR028309">
    <property type="entry name" value="RB_fam"/>
</dbReference>
<feature type="region of interest" description="Disordered" evidence="8">
    <location>
        <begin position="979"/>
        <end position="1002"/>
    </location>
</feature>
<keyword evidence="12" id="KW-1185">Reference proteome</keyword>
<organism evidence="11 12">
    <name type="scientific">Ostreococcus lucimarinus (strain CCE9901)</name>
    <dbReference type="NCBI Taxonomy" id="436017"/>
    <lineage>
        <taxon>Eukaryota</taxon>
        <taxon>Viridiplantae</taxon>
        <taxon>Chlorophyta</taxon>
        <taxon>Mamiellophyceae</taxon>
        <taxon>Mamiellales</taxon>
        <taxon>Bathycoccaceae</taxon>
        <taxon>Ostreococcus</taxon>
    </lineage>
</organism>
<dbReference type="PANTHER" id="PTHR13742:SF17">
    <property type="entry name" value="RE32990P-RELATED"/>
    <property type="match status" value="1"/>
</dbReference>
<dbReference type="KEGG" id="olu:OSTLU_27862"/>
<dbReference type="SMART" id="SM01367">
    <property type="entry name" value="DUF3452"/>
    <property type="match status" value="1"/>
</dbReference>
<dbReference type="Pfam" id="PF01857">
    <property type="entry name" value="RB_B"/>
    <property type="match status" value="1"/>
</dbReference>
<dbReference type="Gene3D" id="1.10.472.10">
    <property type="entry name" value="Cyclin-like"/>
    <property type="match status" value="2"/>
</dbReference>
<dbReference type="GO" id="GO:2000134">
    <property type="term" value="P:negative regulation of G1/S transition of mitotic cell cycle"/>
    <property type="evidence" value="ECO:0007669"/>
    <property type="project" value="TreeGrafter"/>
</dbReference>
<keyword evidence="3" id="KW-0678">Repressor</keyword>
<comment type="similarity">
    <text evidence="2">Belongs to the retinoblastoma protein (RB) family.</text>
</comment>
<dbReference type="InterPro" id="IPR002719">
    <property type="entry name" value="RB_B"/>
</dbReference>
<dbReference type="AlphaFoldDB" id="A4S8I4"/>
<evidence type="ECO:0000256" key="2">
    <source>
        <dbReference type="ARBA" id="ARBA00009475"/>
    </source>
</evidence>
<dbReference type="GO" id="GO:0000977">
    <property type="term" value="F:RNA polymerase II transcription regulatory region sequence-specific DNA binding"/>
    <property type="evidence" value="ECO:0007669"/>
    <property type="project" value="TreeGrafter"/>
</dbReference>
<dbReference type="HOGENOM" id="CLU_299450_0_0_1"/>
<dbReference type="eggNOG" id="KOG1010">
    <property type="taxonomic scope" value="Eukaryota"/>
</dbReference>
<sequence>MSTIDPTARLDARGTHARADEVRALAKDLTETATRTRGASADADADAVNRAARACGTFAALGLVDAEDVVRDGKRGGAVDAAARGAGDVTAILEEHETTLVAVLDALPEFLNAAARALAMRLRSHAPAGSSTVAEVERVLKIRELRSAFAFNKVIAKKFHEFMRVHFDADSPAGVAVAKLGWALYVCAKCESLPTFPDLYSCYHLLVAVEAFLLINAPRESLRTSLKNMVSMTAKDETTKLPDPLASLSLASKAKKDTVRAMSDAVLKVVKASFPEATMDASKHFDDVAPSDMCAQGVFDGERDVSASVVERYSRVASETFGRLAVDETLYLYTEMTSAESRGRKIIGDLADCKTTTTYGSMATPARRKRVAPFSPIRPKKIPIHGVPPSPMHSLRGIMASGVGGVAATPISQAMASASWLQDVVCGSSDLETKTAELQRFVPDNPEIVQALKKKVTNFGQRIGQAIREDALVTTMRTDISPHSTVMDELVKQRTSEVSHVFFYFLNRILKDELERIAGDKKDVNFTTLLASDRFTKSLVTCCMEVVVSTYKTSTLAFPATTHLMGIHPFDLATIIEPFVRADMSMPREIQRHFNSLEEKTLERLAWCKGSTLFEFLKTFHESARGSGGASTALPGRTAPRSPQAPKRVSTPVLNVASVAEVAAIGGTEREGSSGDDADLVMAQCQSPVRRAPTSAFSAFSSPLRGATTPRRRVSRGEPLPVRFAAVRNHTVEQPSGCDVCAFKALRMFFAKVMHLAARRLGDLASRLNLSTDVTRDIYALIEHVVYEQTNLVYNRHIDQIILVSVYGVCKASAGISSNSLQFKDIIYQYSKQPQSSEEIFWAVVLEQNDPELEVVNRGDIISFYNKVFVGRVKEFLLTLRERPARDTTNLDTDGGEQGNTVSVDDALPFGLSSPRRRLPIDNQNIYVSPMRPERVASMLHEGAPPTPRTRSLFATIGESVYAYTSPSSDFEAINRKLLMDKPKPPKGRFAPNVPKFGEHDR</sequence>
<dbReference type="PANTHER" id="PTHR13742">
    <property type="entry name" value="RETINOBLASTOMA-ASSOCIATED PROTEIN RB -RELATED"/>
    <property type="match status" value="1"/>
</dbReference>
<accession>A4S8I4</accession>
<dbReference type="RefSeq" id="XP_001421627.1">
    <property type="nucleotide sequence ID" value="XM_001421590.1"/>
</dbReference>
<dbReference type="Pfam" id="PF01858">
    <property type="entry name" value="RB_A"/>
    <property type="match status" value="1"/>
</dbReference>
<dbReference type="GO" id="GO:0005634">
    <property type="term" value="C:nucleus"/>
    <property type="evidence" value="ECO:0007669"/>
    <property type="project" value="UniProtKB-SubCell"/>
</dbReference>
<evidence type="ECO:0000259" key="10">
    <source>
        <dbReference type="SMART" id="SM01368"/>
    </source>
</evidence>
<evidence type="ECO:0000259" key="9">
    <source>
        <dbReference type="SMART" id="SM01367"/>
    </source>
</evidence>
<evidence type="ECO:0000256" key="7">
    <source>
        <dbReference type="ARBA" id="ARBA00023306"/>
    </source>
</evidence>
<name>A4S8I4_OSTLU</name>
<evidence type="ECO:0000256" key="6">
    <source>
        <dbReference type="ARBA" id="ARBA00023242"/>
    </source>
</evidence>
<keyword evidence="4" id="KW-0805">Transcription regulation</keyword>
<keyword evidence="6" id="KW-0539">Nucleus</keyword>
<dbReference type="SUPFAM" id="SSF47954">
    <property type="entry name" value="Cyclin-like"/>
    <property type="match status" value="2"/>
</dbReference>
<dbReference type="GO" id="GO:0006357">
    <property type="term" value="P:regulation of transcription by RNA polymerase II"/>
    <property type="evidence" value="ECO:0007669"/>
    <property type="project" value="InterPro"/>
</dbReference>
<dbReference type="Pfam" id="PF11934">
    <property type="entry name" value="DUF3452"/>
    <property type="match status" value="1"/>
</dbReference>
<dbReference type="STRING" id="436017.A4S8I4"/>
<gene>
    <name evidence="11" type="ORF">OSTLU_27862</name>
</gene>
<dbReference type="InterPro" id="IPR024599">
    <property type="entry name" value="RB_N"/>
</dbReference>
<dbReference type="GO" id="GO:0000785">
    <property type="term" value="C:chromatin"/>
    <property type="evidence" value="ECO:0007669"/>
    <property type="project" value="TreeGrafter"/>
</dbReference>
<dbReference type="InterPro" id="IPR002720">
    <property type="entry name" value="RB_A"/>
</dbReference>
<proteinExistence type="inferred from homology"/>
<evidence type="ECO:0000256" key="8">
    <source>
        <dbReference type="SAM" id="MobiDB-lite"/>
    </source>
</evidence>
<dbReference type="InterPro" id="IPR036915">
    <property type="entry name" value="Cyclin-like_sf"/>
</dbReference>
<dbReference type="Proteomes" id="UP000001568">
    <property type="component" value="Chromosome 15"/>
</dbReference>
<dbReference type="SMART" id="SM01368">
    <property type="entry name" value="RB_A"/>
    <property type="match status" value="1"/>
</dbReference>
<evidence type="ECO:0000256" key="5">
    <source>
        <dbReference type="ARBA" id="ARBA00023163"/>
    </source>
</evidence>
<dbReference type="EMBL" id="CP000595">
    <property type="protein sequence ID" value="ABO99920.1"/>
    <property type="molecule type" value="Genomic_DNA"/>
</dbReference>
<keyword evidence="5" id="KW-0804">Transcription</keyword>
<reference evidence="11 12" key="1">
    <citation type="journal article" date="2007" name="Proc. Natl. Acad. Sci. U.S.A.">
        <title>The tiny eukaryote Ostreococcus provides genomic insights into the paradox of plankton speciation.</title>
        <authorList>
            <person name="Palenik B."/>
            <person name="Grimwood J."/>
            <person name="Aerts A."/>
            <person name="Rouze P."/>
            <person name="Salamov A."/>
            <person name="Putnam N."/>
            <person name="Dupont C."/>
            <person name="Jorgensen R."/>
            <person name="Derelle E."/>
            <person name="Rombauts S."/>
            <person name="Zhou K."/>
            <person name="Otillar R."/>
            <person name="Merchant S.S."/>
            <person name="Podell S."/>
            <person name="Gaasterland T."/>
            <person name="Napoli C."/>
            <person name="Gendler K."/>
            <person name="Manuell A."/>
            <person name="Tai V."/>
            <person name="Vallon O."/>
            <person name="Piganeau G."/>
            <person name="Jancek S."/>
            <person name="Heijde M."/>
            <person name="Jabbari K."/>
            <person name="Bowler C."/>
            <person name="Lohr M."/>
            <person name="Robbens S."/>
            <person name="Werner G."/>
            <person name="Dubchak I."/>
            <person name="Pazour G.J."/>
            <person name="Ren Q."/>
            <person name="Paulsen I."/>
            <person name="Delwiche C."/>
            <person name="Schmutz J."/>
            <person name="Rokhsar D."/>
            <person name="Van de Peer Y."/>
            <person name="Moreau H."/>
            <person name="Grigoriev I.V."/>
        </authorList>
    </citation>
    <scope>NUCLEOTIDE SEQUENCE [LARGE SCALE GENOMIC DNA]</scope>
    <source>
        <strain evidence="11 12">CCE9901</strain>
    </source>
</reference>
<dbReference type="OrthoDB" id="844594at2759"/>
<evidence type="ECO:0000256" key="3">
    <source>
        <dbReference type="ARBA" id="ARBA00022491"/>
    </source>
</evidence>
<evidence type="ECO:0000256" key="1">
    <source>
        <dbReference type="ARBA" id="ARBA00004123"/>
    </source>
</evidence>